<keyword evidence="2" id="KW-1185">Reference proteome</keyword>
<comment type="caution">
    <text evidence="1">The sequence shown here is derived from an EMBL/GenBank/DDBJ whole genome shotgun (WGS) entry which is preliminary data.</text>
</comment>
<reference evidence="1" key="1">
    <citation type="submission" date="2023-07" db="EMBL/GenBank/DDBJ databases">
        <title>draft genome sequence of fig (Ficus carica).</title>
        <authorList>
            <person name="Takahashi T."/>
            <person name="Nishimura K."/>
        </authorList>
    </citation>
    <scope>NUCLEOTIDE SEQUENCE</scope>
</reference>
<proteinExistence type="predicted"/>
<accession>A0AA88J7B5</accession>
<dbReference type="Proteomes" id="UP001187192">
    <property type="component" value="Unassembled WGS sequence"/>
</dbReference>
<dbReference type="EMBL" id="BTGU01000182">
    <property type="protein sequence ID" value="GMN64489.1"/>
    <property type="molecule type" value="Genomic_DNA"/>
</dbReference>
<organism evidence="1 2">
    <name type="scientific">Ficus carica</name>
    <name type="common">Common fig</name>
    <dbReference type="NCBI Taxonomy" id="3494"/>
    <lineage>
        <taxon>Eukaryota</taxon>
        <taxon>Viridiplantae</taxon>
        <taxon>Streptophyta</taxon>
        <taxon>Embryophyta</taxon>
        <taxon>Tracheophyta</taxon>
        <taxon>Spermatophyta</taxon>
        <taxon>Magnoliopsida</taxon>
        <taxon>eudicotyledons</taxon>
        <taxon>Gunneridae</taxon>
        <taxon>Pentapetalae</taxon>
        <taxon>rosids</taxon>
        <taxon>fabids</taxon>
        <taxon>Rosales</taxon>
        <taxon>Moraceae</taxon>
        <taxon>Ficeae</taxon>
        <taxon>Ficus</taxon>
    </lineage>
</organism>
<evidence type="ECO:0000313" key="2">
    <source>
        <dbReference type="Proteomes" id="UP001187192"/>
    </source>
</evidence>
<name>A0AA88J7B5_FICCA</name>
<dbReference type="AlphaFoldDB" id="A0AA88J7B5"/>
<gene>
    <name evidence="1" type="ORF">TIFTF001_033561</name>
</gene>
<protein>
    <submittedName>
        <fullName evidence="1">Uncharacterized protein</fullName>
    </submittedName>
</protein>
<evidence type="ECO:0000313" key="1">
    <source>
        <dbReference type="EMBL" id="GMN64489.1"/>
    </source>
</evidence>
<sequence>MEWSVLLEKKGSESDHRILVEHQPRVAEKLETHLAKEGRLWWREKGPKVMAEFLGEAPRGG</sequence>